<dbReference type="GO" id="GO:0016560">
    <property type="term" value="P:protein import into peroxisome matrix, docking"/>
    <property type="evidence" value="ECO:0007669"/>
    <property type="project" value="InterPro"/>
</dbReference>
<dbReference type="PRINTS" id="PR00452">
    <property type="entry name" value="SH3DOMAIN"/>
</dbReference>
<dbReference type="RefSeq" id="XP_004366943.1">
    <property type="nucleotide sequence ID" value="XM_004366886.1"/>
</dbReference>
<evidence type="ECO:0000256" key="3">
    <source>
        <dbReference type="ARBA" id="ARBA00022448"/>
    </source>
</evidence>
<dbReference type="OrthoDB" id="10255964at2759"/>
<feature type="domain" description="SH3" evidence="16">
    <location>
        <begin position="724"/>
        <end position="783"/>
    </location>
</feature>
<dbReference type="Gene3D" id="2.30.30.40">
    <property type="entry name" value="SH3 Domains"/>
    <property type="match status" value="1"/>
</dbReference>
<keyword evidence="5" id="KW-0653">Protein transport</keyword>
<evidence type="ECO:0000313" key="17">
    <source>
        <dbReference type="EMBL" id="EGG19960.1"/>
    </source>
</evidence>
<evidence type="ECO:0000256" key="5">
    <source>
        <dbReference type="ARBA" id="ARBA00022927"/>
    </source>
</evidence>
<keyword evidence="4 15" id="KW-0812">Transmembrane</keyword>
<dbReference type="GO" id="GO:1990429">
    <property type="term" value="C:peroxisomal importomer complex"/>
    <property type="evidence" value="ECO:0007669"/>
    <property type="project" value="TreeGrafter"/>
</dbReference>
<name>F4PVE6_CACFS</name>
<dbReference type="STRING" id="1054147.F4PVE6"/>
<sequence length="870" mass="95712">MLATQTEEVEMRETTATTTATIATIPSSHVCPHCDHIYYIDTLNYTNHMISTCSHMLCKTTIVSKVNSPFKSVNDYSVDLHGSQVPLVIFLRFIKYLRERNSSGHNPQQGYYTIHQSKTRISNSFQGVTVFRLEQSNLNNVDQTNDTITQHTFYLTSNPINDLSFFESFIIKYYVDILCPITLNIHHNHGDNNNKLNGNINVDNNSNNNIIINRVGKTSNNNNQLMEQQVYAILSNQQLWTIFNDENQDDEQWDDSHEDDGGGGGSNGRWSIILTGIPNQLPIFVWLTPNMINHHQQQQQEKEENNNYLIPLVLSNNNNSNSNNSNNITSVKLLPIIHLPSVAIQKQDMRPSPPKPWERAGSPSTAAPPASVSTAAPRPPLRSGSPNNGTSTSIIGSSTANGINSSSHIGGGGGTSSSTIMTRPRTPQRPWDGGGYSSSSDYMTGRYGGSSYGSGGGSGYGSSYDSTGYGAGSGYGGTNSSSYGSYGGYGGMSSYGGSGSGYGSSYGNSGYGGMSSYGGGYGGMSSYGSGYSGMSSYGSGGGYGMGMGYGAGGGYRDMDGKGPLGNVMSSGHTWMEALHSIVDTFSRFTFLLNSNFDAVRVSFASVMRLCHSMSQFNHEIFRLVKTFTLFRLFQSVASKFIRIFRYILGKPIVEVKENVGLDLNDFQKFNGEKGKQGPQSIKTFIVIIAVTFIGIPMIIGQLISLSRGRRRDASLDRSWENDMDKITKVRAIYDFDSETPRDLPIRVGDVINVIGKPHEEWWQGELNNRVGLFPVNFVEPIQDDLEQPQQPSQQQQQQQQNNNNRQQRLHSPPKLTYNNNQNQNQNNSFQQNNNNFSTSSISKNIHFSNSNNNPSFHQDGADTIQSGQDF</sequence>
<feature type="region of interest" description="Disordered" evidence="14">
    <location>
        <begin position="249"/>
        <end position="269"/>
    </location>
</feature>
<accession>F4PVE6</accession>
<evidence type="ECO:0000256" key="9">
    <source>
        <dbReference type="ARBA" id="ARBA00023140"/>
    </source>
</evidence>
<evidence type="ECO:0000256" key="14">
    <source>
        <dbReference type="SAM" id="MobiDB-lite"/>
    </source>
</evidence>
<reference evidence="18" key="1">
    <citation type="journal article" date="2011" name="Genome Res.">
        <title>Phylogeny-wide analysis of social amoeba genomes highlights ancient origins for complex intercellular communication.</title>
        <authorList>
            <person name="Heidel A.J."/>
            <person name="Lawal H.M."/>
            <person name="Felder M."/>
            <person name="Schilde C."/>
            <person name="Helps N.R."/>
            <person name="Tunggal B."/>
            <person name="Rivero F."/>
            <person name="John U."/>
            <person name="Schleicher M."/>
            <person name="Eichinger L."/>
            <person name="Platzer M."/>
            <person name="Noegel A.A."/>
            <person name="Schaap P."/>
            <person name="Gloeckner G."/>
        </authorList>
    </citation>
    <scope>NUCLEOTIDE SEQUENCE [LARGE SCALE GENOMIC DNA]</scope>
    <source>
        <strain evidence="18">SH3</strain>
    </source>
</reference>
<dbReference type="Pfam" id="PF04088">
    <property type="entry name" value="Peroxin-13_N"/>
    <property type="match status" value="1"/>
</dbReference>
<feature type="compositionally biased region" description="Low complexity" evidence="14">
    <location>
        <begin position="388"/>
        <end position="408"/>
    </location>
</feature>
<dbReference type="EMBL" id="GL883013">
    <property type="protein sequence ID" value="EGG19960.1"/>
    <property type="molecule type" value="Genomic_DNA"/>
</dbReference>
<feature type="compositionally biased region" description="Low complexity" evidence="14">
    <location>
        <begin position="787"/>
        <end position="806"/>
    </location>
</feature>
<evidence type="ECO:0000256" key="2">
    <source>
        <dbReference type="ARBA" id="ARBA00022443"/>
    </source>
</evidence>
<dbReference type="GO" id="GO:0005778">
    <property type="term" value="C:peroxisomal membrane"/>
    <property type="evidence" value="ECO:0007669"/>
    <property type="project" value="UniProtKB-SubCell"/>
</dbReference>
<feature type="compositionally biased region" description="Acidic residues" evidence="14">
    <location>
        <begin position="249"/>
        <end position="258"/>
    </location>
</feature>
<keyword evidence="7" id="KW-0811">Translocation</keyword>
<dbReference type="InterPro" id="IPR007223">
    <property type="entry name" value="Peroxin-13_N"/>
</dbReference>
<keyword evidence="9" id="KW-0576">Peroxisome</keyword>
<dbReference type="PANTHER" id="PTHR19332:SF1">
    <property type="entry name" value="PEROXISOMAL MEMBRANE PROTEIN PEX13"/>
    <property type="match status" value="1"/>
</dbReference>
<organism evidence="17 18">
    <name type="scientific">Cavenderia fasciculata</name>
    <name type="common">Slime mold</name>
    <name type="synonym">Dictyostelium fasciculatum</name>
    <dbReference type="NCBI Taxonomy" id="261658"/>
    <lineage>
        <taxon>Eukaryota</taxon>
        <taxon>Amoebozoa</taxon>
        <taxon>Evosea</taxon>
        <taxon>Eumycetozoa</taxon>
        <taxon>Dictyostelia</taxon>
        <taxon>Acytosteliales</taxon>
        <taxon>Cavenderiaceae</taxon>
        <taxon>Cavenderia</taxon>
    </lineage>
</organism>
<dbReference type="Pfam" id="PF00018">
    <property type="entry name" value="SH3_1"/>
    <property type="match status" value="1"/>
</dbReference>
<evidence type="ECO:0000256" key="15">
    <source>
        <dbReference type="SAM" id="Phobius"/>
    </source>
</evidence>
<dbReference type="SMART" id="SM00326">
    <property type="entry name" value="SH3"/>
    <property type="match status" value="1"/>
</dbReference>
<dbReference type="PRINTS" id="PR01887">
    <property type="entry name" value="SPECTRNALPHA"/>
</dbReference>
<evidence type="ECO:0000256" key="1">
    <source>
        <dbReference type="ARBA" id="ARBA00006033"/>
    </source>
</evidence>
<feature type="compositionally biased region" description="Low complexity" evidence="14">
    <location>
        <begin position="359"/>
        <end position="376"/>
    </location>
</feature>
<evidence type="ECO:0000256" key="11">
    <source>
        <dbReference type="ARBA" id="ARBA00034535"/>
    </source>
</evidence>
<dbReference type="AlphaFoldDB" id="F4PVE6"/>
<dbReference type="SUPFAM" id="SSF50044">
    <property type="entry name" value="SH3-domain"/>
    <property type="match status" value="1"/>
</dbReference>
<dbReference type="KEGG" id="dfa:DFA_07071"/>
<feature type="region of interest" description="Disordered" evidence="14">
    <location>
        <begin position="785"/>
        <end position="870"/>
    </location>
</feature>
<comment type="similarity">
    <text evidence="1">Belongs to the peroxin-13 family.</text>
</comment>
<comment type="subcellular location">
    <subcellularLocation>
        <location evidence="12">Peroxisome membrane</location>
    </subcellularLocation>
</comment>
<feature type="compositionally biased region" description="Low complexity" evidence="14">
    <location>
        <begin position="818"/>
        <end position="857"/>
    </location>
</feature>
<evidence type="ECO:0000259" key="16">
    <source>
        <dbReference type="PROSITE" id="PS50002"/>
    </source>
</evidence>
<dbReference type="GeneID" id="14872196"/>
<keyword evidence="3" id="KW-0813">Transport</keyword>
<evidence type="ECO:0000256" key="8">
    <source>
        <dbReference type="ARBA" id="ARBA00023136"/>
    </source>
</evidence>
<dbReference type="PROSITE" id="PS50002">
    <property type="entry name" value="SH3"/>
    <property type="match status" value="1"/>
</dbReference>
<keyword evidence="6 15" id="KW-1133">Transmembrane helix</keyword>
<evidence type="ECO:0000256" key="6">
    <source>
        <dbReference type="ARBA" id="ARBA00022989"/>
    </source>
</evidence>
<evidence type="ECO:0000256" key="10">
    <source>
        <dbReference type="ARBA" id="ARBA00029693"/>
    </source>
</evidence>
<keyword evidence="18" id="KW-1185">Reference proteome</keyword>
<feature type="region of interest" description="Disordered" evidence="14">
    <location>
        <begin position="345"/>
        <end position="437"/>
    </location>
</feature>
<dbReference type="PANTHER" id="PTHR19332">
    <property type="entry name" value="PEROXISOMAL MEMBRANE PROTEIN PEX13"/>
    <property type="match status" value="1"/>
</dbReference>
<protein>
    <recommendedName>
        <fullName evidence="11">Peroxisomal membrane protein PEX13</fullName>
    </recommendedName>
    <alternativeName>
        <fullName evidence="10">Peroxin-13</fullName>
    </alternativeName>
</protein>
<evidence type="ECO:0000256" key="4">
    <source>
        <dbReference type="ARBA" id="ARBA00022692"/>
    </source>
</evidence>
<keyword evidence="8 15" id="KW-0472">Membrane</keyword>
<dbReference type="InterPro" id="IPR036028">
    <property type="entry name" value="SH3-like_dom_sf"/>
</dbReference>
<dbReference type="InterPro" id="IPR001452">
    <property type="entry name" value="SH3_domain"/>
</dbReference>
<gene>
    <name evidence="17" type="primary">pex13</name>
    <name evidence="17" type="ORF">DFA_07071</name>
</gene>
<dbReference type="InterPro" id="IPR035463">
    <property type="entry name" value="Pex13"/>
</dbReference>
<keyword evidence="2 13" id="KW-0728">SH3 domain</keyword>
<evidence type="ECO:0000256" key="12">
    <source>
        <dbReference type="ARBA" id="ARBA00046271"/>
    </source>
</evidence>
<evidence type="ECO:0000313" key="18">
    <source>
        <dbReference type="Proteomes" id="UP000007797"/>
    </source>
</evidence>
<feature type="transmembrane region" description="Helical" evidence="15">
    <location>
        <begin position="684"/>
        <end position="705"/>
    </location>
</feature>
<evidence type="ECO:0000256" key="13">
    <source>
        <dbReference type="PROSITE-ProRule" id="PRU00192"/>
    </source>
</evidence>
<evidence type="ECO:0000256" key="7">
    <source>
        <dbReference type="ARBA" id="ARBA00023010"/>
    </source>
</evidence>
<proteinExistence type="inferred from homology"/>
<dbReference type="Proteomes" id="UP000007797">
    <property type="component" value="Unassembled WGS sequence"/>
</dbReference>